<gene>
    <name evidence="1" type="ORF">EJ05DRAFT_499514</name>
</gene>
<dbReference type="SUPFAM" id="SSF50494">
    <property type="entry name" value="Trypsin-like serine proteases"/>
    <property type="match status" value="1"/>
</dbReference>
<proteinExistence type="predicted"/>
<dbReference type="OrthoDB" id="4217619at2759"/>
<protein>
    <submittedName>
        <fullName evidence="1">Trypsin-like serine protease</fullName>
    </submittedName>
</protein>
<keyword evidence="2" id="KW-1185">Reference proteome</keyword>
<dbReference type="RefSeq" id="XP_033601541.1">
    <property type="nucleotide sequence ID" value="XM_033746852.1"/>
</dbReference>
<evidence type="ECO:0000313" key="2">
    <source>
        <dbReference type="Proteomes" id="UP000799437"/>
    </source>
</evidence>
<dbReference type="Proteomes" id="UP000799437">
    <property type="component" value="Unassembled WGS sequence"/>
</dbReference>
<dbReference type="PANTHER" id="PTHR43019">
    <property type="entry name" value="SERINE ENDOPROTEASE DEGS"/>
    <property type="match status" value="1"/>
</dbReference>
<dbReference type="AlphaFoldDB" id="A0A6A6WAV5"/>
<dbReference type="GO" id="GO:0008233">
    <property type="term" value="F:peptidase activity"/>
    <property type="evidence" value="ECO:0007669"/>
    <property type="project" value="UniProtKB-KW"/>
</dbReference>
<dbReference type="GeneID" id="54487906"/>
<dbReference type="Gene3D" id="2.40.10.10">
    <property type="entry name" value="Trypsin-like serine proteases"/>
    <property type="match status" value="2"/>
</dbReference>
<evidence type="ECO:0000313" key="1">
    <source>
        <dbReference type="EMBL" id="KAF2759090.1"/>
    </source>
</evidence>
<dbReference type="Pfam" id="PF13365">
    <property type="entry name" value="Trypsin_2"/>
    <property type="match status" value="1"/>
</dbReference>
<dbReference type="InterPro" id="IPR009003">
    <property type="entry name" value="Peptidase_S1_PA"/>
</dbReference>
<accession>A0A6A6WAV5</accession>
<dbReference type="PANTHER" id="PTHR43019:SF23">
    <property type="entry name" value="PROTEASE DO-LIKE 5, CHLOROPLASTIC"/>
    <property type="match status" value="1"/>
</dbReference>
<keyword evidence="1" id="KW-0378">Hydrolase</keyword>
<dbReference type="InterPro" id="IPR043504">
    <property type="entry name" value="Peptidase_S1_PA_chymotrypsin"/>
</dbReference>
<dbReference type="EMBL" id="ML996570">
    <property type="protein sequence ID" value="KAF2759090.1"/>
    <property type="molecule type" value="Genomic_DNA"/>
</dbReference>
<keyword evidence="1" id="KW-0645">Protease</keyword>
<reference evidence="1" key="1">
    <citation type="journal article" date="2020" name="Stud. Mycol.">
        <title>101 Dothideomycetes genomes: a test case for predicting lifestyles and emergence of pathogens.</title>
        <authorList>
            <person name="Haridas S."/>
            <person name="Albert R."/>
            <person name="Binder M."/>
            <person name="Bloem J."/>
            <person name="Labutti K."/>
            <person name="Salamov A."/>
            <person name="Andreopoulos B."/>
            <person name="Baker S."/>
            <person name="Barry K."/>
            <person name="Bills G."/>
            <person name="Bluhm B."/>
            <person name="Cannon C."/>
            <person name="Castanera R."/>
            <person name="Culley D."/>
            <person name="Daum C."/>
            <person name="Ezra D."/>
            <person name="Gonzalez J."/>
            <person name="Henrissat B."/>
            <person name="Kuo A."/>
            <person name="Liang C."/>
            <person name="Lipzen A."/>
            <person name="Lutzoni F."/>
            <person name="Magnuson J."/>
            <person name="Mondo S."/>
            <person name="Nolan M."/>
            <person name="Ohm R."/>
            <person name="Pangilinan J."/>
            <person name="Park H.-J."/>
            <person name="Ramirez L."/>
            <person name="Alfaro M."/>
            <person name="Sun H."/>
            <person name="Tritt A."/>
            <person name="Yoshinaga Y."/>
            <person name="Zwiers L.-H."/>
            <person name="Turgeon B."/>
            <person name="Goodwin S."/>
            <person name="Spatafora J."/>
            <person name="Crous P."/>
            <person name="Grigoriev I."/>
        </authorList>
    </citation>
    <scope>NUCLEOTIDE SEQUENCE</scope>
    <source>
        <strain evidence="1">CBS 121739</strain>
    </source>
</reference>
<name>A0A6A6WAV5_9PEZI</name>
<dbReference type="GO" id="GO:0006508">
    <property type="term" value="P:proteolysis"/>
    <property type="evidence" value="ECO:0007669"/>
    <property type="project" value="UniProtKB-KW"/>
</dbReference>
<organism evidence="1 2">
    <name type="scientific">Pseudovirgaria hyperparasitica</name>
    <dbReference type="NCBI Taxonomy" id="470096"/>
    <lineage>
        <taxon>Eukaryota</taxon>
        <taxon>Fungi</taxon>
        <taxon>Dikarya</taxon>
        <taxon>Ascomycota</taxon>
        <taxon>Pezizomycotina</taxon>
        <taxon>Dothideomycetes</taxon>
        <taxon>Dothideomycetes incertae sedis</taxon>
        <taxon>Acrospermales</taxon>
        <taxon>Acrospermaceae</taxon>
        <taxon>Pseudovirgaria</taxon>
    </lineage>
</organism>
<sequence>MNTLPASLTTKSNCLSKSALVVLNKKQRWLRHFSVEGLESTLHCAINATLIFAQEEAGTAVCISRTGLILTCAHCIAEDAEEFAHIRQRDVYHLFASGSVVSARCIAWDATRDLALLRIVASQDASGSFSYVSLATQTPRLNARLVCVGHPGSDDLEVGVDGAKTGYDILHVSTGRFRGLAKGQSIHDNSEIGALKHDCWTYWGHSGAPLVNRKSGEVVGLHSSWDEETGMRRGIALKAILDFLLEQSINLE</sequence>